<proteinExistence type="predicted"/>
<sequence length="312" mass="32825">MRRWAIPVAAALAASALQAGTAHAGTGTATARADTAGAGSAQAGTARTATAQGAPSPVAALKRHFTEHTGVRVSDVGRVYRDGKAVVTVWRRGRVEFDASGVYATDTTGRTEAGRGAIREFEDLVGQRVGSTRVICFPGEAYLSGPGYETWLPEGKSWLGLIGPANIKQTAAFPQIVNVFEPATLGTLLSRAAVKRRLASGTHYQGAVTLRTLYAVSPSFRDRLAGPPKGRSAKVTVGFRLWLDRANLARRLTTTWKQPVPGTPERPTVTVADTRYTGWGSDVTLVPPPPEDTADAGRVGGDFSPPPTLPVG</sequence>
<keyword evidence="4" id="KW-1185">Reference proteome</keyword>
<keyword evidence="2" id="KW-0732">Signal</keyword>
<name>A0ABP6N5R2_9ACTN</name>
<evidence type="ECO:0000256" key="2">
    <source>
        <dbReference type="SAM" id="SignalP"/>
    </source>
</evidence>
<evidence type="ECO:0000313" key="4">
    <source>
        <dbReference type="Proteomes" id="UP001500320"/>
    </source>
</evidence>
<dbReference type="EMBL" id="BAAAUT010000020">
    <property type="protein sequence ID" value="GAA3136198.1"/>
    <property type="molecule type" value="Genomic_DNA"/>
</dbReference>
<reference evidence="4" key="1">
    <citation type="journal article" date="2019" name="Int. J. Syst. Evol. Microbiol.">
        <title>The Global Catalogue of Microorganisms (GCM) 10K type strain sequencing project: providing services to taxonomists for standard genome sequencing and annotation.</title>
        <authorList>
            <consortium name="The Broad Institute Genomics Platform"/>
            <consortium name="The Broad Institute Genome Sequencing Center for Infectious Disease"/>
            <person name="Wu L."/>
            <person name="Ma J."/>
        </authorList>
    </citation>
    <scope>NUCLEOTIDE SEQUENCE [LARGE SCALE GENOMIC DNA]</scope>
    <source>
        <strain evidence="4">JCM 9373</strain>
    </source>
</reference>
<protein>
    <submittedName>
        <fullName evidence="3">Uncharacterized protein</fullName>
    </submittedName>
</protein>
<accession>A0ABP6N5R2</accession>
<dbReference type="RefSeq" id="WP_344859636.1">
    <property type="nucleotide sequence ID" value="NZ_BAAAUT010000020.1"/>
</dbReference>
<feature type="compositionally biased region" description="Low complexity" evidence="1">
    <location>
        <begin position="33"/>
        <end position="54"/>
    </location>
</feature>
<feature type="signal peptide" evidence="2">
    <location>
        <begin position="1"/>
        <end position="24"/>
    </location>
</feature>
<comment type="caution">
    <text evidence="3">The sequence shown here is derived from an EMBL/GenBank/DDBJ whole genome shotgun (WGS) entry which is preliminary data.</text>
</comment>
<dbReference type="Proteomes" id="UP001500320">
    <property type="component" value="Unassembled WGS sequence"/>
</dbReference>
<feature type="chain" id="PRO_5047083392" evidence="2">
    <location>
        <begin position="25"/>
        <end position="312"/>
    </location>
</feature>
<evidence type="ECO:0000313" key="3">
    <source>
        <dbReference type="EMBL" id="GAA3136198.1"/>
    </source>
</evidence>
<feature type="region of interest" description="Disordered" evidence="1">
    <location>
        <begin position="33"/>
        <end position="55"/>
    </location>
</feature>
<organism evidence="3 4">
    <name type="scientific">Planomonospora alba</name>
    <dbReference type="NCBI Taxonomy" id="161354"/>
    <lineage>
        <taxon>Bacteria</taxon>
        <taxon>Bacillati</taxon>
        <taxon>Actinomycetota</taxon>
        <taxon>Actinomycetes</taxon>
        <taxon>Streptosporangiales</taxon>
        <taxon>Streptosporangiaceae</taxon>
        <taxon>Planomonospora</taxon>
    </lineage>
</organism>
<evidence type="ECO:0000256" key="1">
    <source>
        <dbReference type="SAM" id="MobiDB-lite"/>
    </source>
</evidence>
<gene>
    <name evidence="3" type="ORF">GCM10010466_28730</name>
</gene>
<feature type="region of interest" description="Disordered" evidence="1">
    <location>
        <begin position="279"/>
        <end position="312"/>
    </location>
</feature>